<dbReference type="Proteomes" id="UP000278006">
    <property type="component" value="Unassembled WGS sequence"/>
</dbReference>
<dbReference type="RefSeq" id="WP_122226616.1">
    <property type="nucleotide sequence ID" value="NZ_RDQO01000001.1"/>
</dbReference>
<comment type="caution">
    <text evidence="1">The sequence shown here is derived from an EMBL/GenBank/DDBJ whole genome shotgun (WGS) entry which is preliminary data.</text>
</comment>
<evidence type="ECO:0000313" key="1">
    <source>
        <dbReference type="EMBL" id="RMX08490.1"/>
    </source>
</evidence>
<reference evidence="1 2" key="1">
    <citation type="submission" date="2018-10" db="EMBL/GenBank/DDBJ databases">
        <title>Draft genome of Cortibacter populi DSM10536.</title>
        <authorList>
            <person name="Bernier A.-M."/>
            <person name="Bernard K."/>
        </authorList>
    </citation>
    <scope>NUCLEOTIDE SEQUENCE [LARGE SCALE GENOMIC DNA]</scope>
    <source>
        <strain evidence="1 2">DSM 105136</strain>
    </source>
</reference>
<name>A0A3M6QZQ0_9BURK</name>
<dbReference type="AlphaFoldDB" id="A0A3M6QZQ0"/>
<evidence type="ECO:0000313" key="2">
    <source>
        <dbReference type="Proteomes" id="UP000278006"/>
    </source>
</evidence>
<gene>
    <name evidence="1" type="ORF">D8I35_05275</name>
</gene>
<proteinExistence type="predicted"/>
<dbReference type="EMBL" id="RDQO01000001">
    <property type="protein sequence ID" value="RMX08490.1"/>
    <property type="molecule type" value="Genomic_DNA"/>
</dbReference>
<sequence length="119" mass="12805">MAVSFESVLWLPVRYALERANLRSLARRDRLILATGSGYLAGSFPDGITTDEGVPTSATVRVLVRSESQALDGLLLRSTVSAPSGVWEVTGLSANMRYDVVARKAERNDVIASNVAPKV</sequence>
<keyword evidence="2" id="KW-1185">Reference proteome</keyword>
<accession>A0A3M6QZQ0</accession>
<protein>
    <submittedName>
        <fullName evidence="1">Uncharacterized protein</fullName>
    </submittedName>
</protein>
<organism evidence="1 2">
    <name type="scientific">Corticibacter populi</name>
    <dbReference type="NCBI Taxonomy" id="1550736"/>
    <lineage>
        <taxon>Bacteria</taxon>
        <taxon>Pseudomonadati</taxon>
        <taxon>Pseudomonadota</taxon>
        <taxon>Betaproteobacteria</taxon>
        <taxon>Burkholderiales</taxon>
        <taxon>Comamonadaceae</taxon>
        <taxon>Corticibacter</taxon>
    </lineage>
</organism>